<gene>
    <name evidence="1" type="ORF">FcAc13_09385</name>
</gene>
<dbReference type="InterPro" id="IPR036390">
    <property type="entry name" value="WH_DNA-bd_sf"/>
</dbReference>
<evidence type="ECO:0000313" key="2">
    <source>
        <dbReference type="Proteomes" id="UP000651208"/>
    </source>
</evidence>
<dbReference type="RefSeq" id="WP_187755965.1">
    <property type="nucleotide sequence ID" value="NZ_JABURY010000019.1"/>
</dbReference>
<name>A0ABR7QZ70_9GAMM</name>
<evidence type="ECO:0008006" key="3">
    <source>
        <dbReference type="Google" id="ProtNLM"/>
    </source>
</evidence>
<reference evidence="1 2" key="1">
    <citation type="submission" date="2020-06" db="EMBL/GenBank/DDBJ databases">
        <title>Frischella cerana isolated from Apis cerana gut homogenate.</title>
        <authorList>
            <person name="Wolter L.A."/>
            <person name="Suenami S."/>
            <person name="Miyazaki R."/>
        </authorList>
    </citation>
    <scope>NUCLEOTIDE SEQUENCE [LARGE SCALE GENOMIC DNA]</scope>
    <source>
        <strain evidence="1 2">Ac13</strain>
    </source>
</reference>
<accession>A0ABR7QZ70</accession>
<comment type="caution">
    <text evidence="1">The sequence shown here is derived from an EMBL/GenBank/DDBJ whole genome shotgun (WGS) entry which is preliminary data.</text>
</comment>
<dbReference type="Proteomes" id="UP000651208">
    <property type="component" value="Unassembled WGS sequence"/>
</dbReference>
<protein>
    <recommendedName>
        <fullName evidence="3">Lipoprotein</fullName>
    </recommendedName>
</protein>
<dbReference type="InterPro" id="IPR036388">
    <property type="entry name" value="WH-like_DNA-bd_sf"/>
</dbReference>
<proteinExistence type="predicted"/>
<dbReference type="Gene3D" id="1.10.10.10">
    <property type="entry name" value="Winged helix-like DNA-binding domain superfamily/Winged helix DNA-binding domain"/>
    <property type="match status" value="1"/>
</dbReference>
<dbReference type="EMBL" id="JABURY010000019">
    <property type="protein sequence ID" value="MBC9131517.1"/>
    <property type="molecule type" value="Genomic_DNA"/>
</dbReference>
<sequence length="229" mass="25983">MKYGQLISAVVLACSLLGCTDFDGSLKERLQAEYDRMNETGNRAICYLAGHVRFPYIDDPTLDEGKIPADLERYYNVNQKRLAIRLPLFAELGLLERQPVSEGSPYFRYSLTEEGQKALYFWPGQGPAGVSRDLDDKAYFCYGRRVILKVTDIEDVRAAGGEYVYTEISYDNQLENVPEWARDDRLLALFQQFTKYYEGKTYKGAGNVIKKDGAYYNAGGIGRLAIGHY</sequence>
<organism evidence="1 2">
    <name type="scientific">Frischella japonica</name>
    <dbReference type="NCBI Taxonomy" id="2741544"/>
    <lineage>
        <taxon>Bacteria</taxon>
        <taxon>Pseudomonadati</taxon>
        <taxon>Pseudomonadota</taxon>
        <taxon>Gammaproteobacteria</taxon>
        <taxon>Orbales</taxon>
        <taxon>Orbaceae</taxon>
        <taxon>Frischella</taxon>
    </lineage>
</organism>
<dbReference type="PROSITE" id="PS51257">
    <property type="entry name" value="PROKAR_LIPOPROTEIN"/>
    <property type="match status" value="1"/>
</dbReference>
<keyword evidence="2" id="KW-1185">Reference proteome</keyword>
<evidence type="ECO:0000313" key="1">
    <source>
        <dbReference type="EMBL" id="MBC9131517.1"/>
    </source>
</evidence>
<dbReference type="SUPFAM" id="SSF46785">
    <property type="entry name" value="Winged helix' DNA-binding domain"/>
    <property type="match status" value="1"/>
</dbReference>